<organism evidence="2 3">
    <name type="scientific">Desulfomonile tiedjei (strain ATCC 49306 / DSM 6799 / DCB-1)</name>
    <dbReference type="NCBI Taxonomy" id="706587"/>
    <lineage>
        <taxon>Bacteria</taxon>
        <taxon>Pseudomonadati</taxon>
        <taxon>Thermodesulfobacteriota</taxon>
        <taxon>Desulfomonilia</taxon>
        <taxon>Desulfomonilales</taxon>
        <taxon>Desulfomonilaceae</taxon>
        <taxon>Desulfomonile</taxon>
    </lineage>
</organism>
<keyword evidence="1" id="KW-0472">Membrane</keyword>
<gene>
    <name evidence="2" type="ordered locus">Desti_4796</name>
</gene>
<keyword evidence="1" id="KW-1133">Transmembrane helix</keyword>
<dbReference type="AlphaFoldDB" id="I4CCX2"/>
<feature type="transmembrane region" description="Helical" evidence="1">
    <location>
        <begin position="61"/>
        <end position="86"/>
    </location>
</feature>
<keyword evidence="3" id="KW-1185">Reference proteome</keyword>
<feature type="transmembrane region" description="Helical" evidence="1">
    <location>
        <begin position="36"/>
        <end position="54"/>
    </location>
</feature>
<feature type="transmembrane region" description="Helical" evidence="1">
    <location>
        <begin position="106"/>
        <end position="124"/>
    </location>
</feature>
<dbReference type="RefSeq" id="WP_014812520.1">
    <property type="nucleotide sequence ID" value="NC_018025.1"/>
</dbReference>
<reference evidence="3" key="1">
    <citation type="submission" date="2012-06" db="EMBL/GenBank/DDBJ databases">
        <title>Complete sequence of chromosome of Desulfomonile tiedjei DSM 6799.</title>
        <authorList>
            <person name="Lucas S."/>
            <person name="Copeland A."/>
            <person name="Lapidus A."/>
            <person name="Glavina del Rio T."/>
            <person name="Dalin E."/>
            <person name="Tice H."/>
            <person name="Bruce D."/>
            <person name="Goodwin L."/>
            <person name="Pitluck S."/>
            <person name="Peters L."/>
            <person name="Ovchinnikova G."/>
            <person name="Zeytun A."/>
            <person name="Lu M."/>
            <person name="Kyrpides N."/>
            <person name="Mavromatis K."/>
            <person name="Ivanova N."/>
            <person name="Brettin T."/>
            <person name="Detter J.C."/>
            <person name="Han C."/>
            <person name="Larimer F."/>
            <person name="Land M."/>
            <person name="Hauser L."/>
            <person name="Markowitz V."/>
            <person name="Cheng J.-F."/>
            <person name="Hugenholtz P."/>
            <person name="Woyke T."/>
            <person name="Wu D."/>
            <person name="Spring S."/>
            <person name="Schroeder M."/>
            <person name="Brambilla E."/>
            <person name="Klenk H.-P."/>
            <person name="Eisen J.A."/>
        </authorList>
    </citation>
    <scope>NUCLEOTIDE SEQUENCE [LARGE SCALE GENOMIC DNA]</scope>
    <source>
        <strain evidence="3">ATCC 49306 / DSM 6799 / DCB-1</strain>
    </source>
</reference>
<protein>
    <submittedName>
        <fullName evidence="2">Uncharacterized protein</fullName>
    </submittedName>
</protein>
<keyword evidence="1" id="KW-0812">Transmembrane</keyword>
<name>I4CCX2_DESTA</name>
<feature type="transmembrane region" description="Helical" evidence="1">
    <location>
        <begin position="7"/>
        <end position="24"/>
    </location>
</feature>
<dbReference type="HOGENOM" id="CLU_1913712_0_0_7"/>
<dbReference type="EMBL" id="CP003360">
    <property type="protein sequence ID" value="AFM27413.1"/>
    <property type="molecule type" value="Genomic_DNA"/>
</dbReference>
<sequence length="132" mass="14672">MESQRVQLLVGLVALSVASLMLHFKMHPPEQFLSHLWASLFSGTDAIVVTVLFLSRRTAVWGLLLNSFIGFLGIIMMSDLAIVSALEGWIKVSFYQDPIAWLLESPFPFILIVVADYVTGLALYKITVTVSK</sequence>
<dbReference type="KEGG" id="dti:Desti_4796"/>
<evidence type="ECO:0000313" key="3">
    <source>
        <dbReference type="Proteomes" id="UP000006055"/>
    </source>
</evidence>
<accession>I4CCX2</accession>
<evidence type="ECO:0000256" key="1">
    <source>
        <dbReference type="SAM" id="Phobius"/>
    </source>
</evidence>
<proteinExistence type="predicted"/>
<dbReference type="Proteomes" id="UP000006055">
    <property type="component" value="Chromosome"/>
</dbReference>
<evidence type="ECO:0000313" key="2">
    <source>
        <dbReference type="EMBL" id="AFM27413.1"/>
    </source>
</evidence>